<dbReference type="PROSITE" id="PS00086">
    <property type="entry name" value="CYTOCHROME_P450"/>
    <property type="match status" value="1"/>
</dbReference>
<evidence type="ECO:0000256" key="4">
    <source>
        <dbReference type="ARBA" id="ARBA00004406"/>
    </source>
</evidence>
<evidence type="ECO:0000256" key="8">
    <source>
        <dbReference type="ARBA" id="ARBA00022824"/>
    </source>
</evidence>
<evidence type="ECO:0000256" key="13">
    <source>
        <dbReference type="ARBA" id="ARBA00023136"/>
    </source>
</evidence>
<accession>A0A7R8UCK8</accession>
<comment type="similarity">
    <text evidence="5 15">Belongs to the cytochrome P450 family.</text>
</comment>
<dbReference type="CDD" id="cd11056">
    <property type="entry name" value="CYP6-like"/>
    <property type="match status" value="1"/>
</dbReference>
<sequence>MFVSIFISVCLIVVFIFYRQHVQEKRVKYFKDRGIVMQKSEFFIKELWTVLTNNITLLINQMYEKYKSERIIGFFNSGIPQCFVLDPVIIKQITVKDFDHFVDHLSFLDFYHDPFFGNTLISLKGKRWRDMRSSLSPAFTGSKMRSMFQLVQQCSQQMAQYFLEQCNQNGPHSYDMKDIYSKFTNDVIASCAFGLKCDTFREPENEFFKIGKKVANFQSPWNLFKLIIYRMIPFRNVAKLLDVKLLDDKSRNTFTKIIFTSMKTREERKIFRPDMINLLMELKKGQLQASAEIEANKSIAAVDEHINLSTEPKQTWTDDELISQCFIFFLAGFDTSSTLMTFTAYELALNPNVQTKLLEEIDRINIDLAGKPLDYDHLQSMTYMDMVITETLRKWPPVAITDRLCIRDYNYQGEDGFQFRIEKGTDLLIPIYSLQSDPEYFPEPDKFHPERFSSDSKSSVNLGVYIPFGIGPRNCIGSRFALMETKSIIYHLLLNFTFDLCEKTQIPIKLKNTMGGVLPDKAEILLRPRH</sequence>
<evidence type="ECO:0000256" key="7">
    <source>
        <dbReference type="ARBA" id="ARBA00022723"/>
    </source>
</evidence>
<dbReference type="GO" id="GO:0005506">
    <property type="term" value="F:iron ion binding"/>
    <property type="evidence" value="ECO:0007669"/>
    <property type="project" value="InterPro"/>
</dbReference>
<dbReference type="InParanoid" id="A0A7R8UCK8"/>
<keyword evidence="6 14" id="KW-0349">Heme</keyword>
<keyword evidence="7 14" id="KW-0479">Metal-binding</keyword>
<keyword evidence="13" id="KW-0472">Membrane</keyword>
<evidence type="ECO:0000313" key="16">
    <source>
        <dbReference type="EMBL" id="CAD7078222.1"/>
    </source>
</evidence>
<keyword evidence="12 15" id="KW-0503">Monooxygenase</keyword>
<dbReference type="InterPro" id="IPR002401">
    <property type="entry name" value="Cyt_P450_E_grp-I"/>
</dbReference>
<dbReference type="GO" id="GO:0005789">
    <property type="term" value="C:endoplasmic reticulum membrane"/>
    <property type="evidence" value="ECO:0007669"/>
    <property type="project" value="UniProtKB-SubCell"/>
</dbReference>
<dbReference type="FunFam" id="1.10.630.10:FF:000042">
    <property type="entry name" value="Cytochrome P450"/>
    <property type="match status" value="1"/>
</dbReference>
<dbReference type="SUPFAM" id="SSF48264">
    <property type="entry name" value="Cytochrome P450"/>
    <property type="match status" value="1"/>
</dbReference>
<dbReference type="OMA" id="RRKDNEF"/>
<dbReference type="PRINTS" id="PR00463">
    <property type="entry name" value="EP450I"/>
</dbReference>
<keyword evidence="8" id="KW-0256">Endoplasmic reticulum</keyword>
<evidence type="ECO:0000256" key="11">
    <source>
        <dbReference type="ARBA" id="ARBA00023004"/>
    </source>
</evidence>
<dbReference type="GO" id="GO:0004497">
    <property type="term" value="F:monooxygenase activity"/>
    <property type="evidence" value="ECO:0007669"/>
    <property type="project" value="UniProtKB-KW"/>
</dbReference>
<evidence type="ECO:0000313" key="17">
    <source>
        <dbReference type="Proteomes" id="UP000594454"/>
    </source>
</evidence>
<evidence type="ECO:0000256" key="12">
    <source>
        <dbReference type="ARBA" id="ARBA00023033"/>
    </source>
</evidence>
<comment type="subcellular location">
    <subcellularLocation>
        <location evidence="4">Endoplasmic reticulum membrane</location>
        <topology evidence="4">Peripheral membrane protein</topology>
    </subcellularLocation>
    <subcellularLocation>
        <location evidence="3">Microsome membrane</location>
        <topology evidence="3">Peripheral membrane protein</topology>
    </subcellularLocation>
</comment>
<dbReference type="InterPro" id="IPR036396">
    <property type="entry name" value="Cyt_P450_sf"/>
</dbReference>
<evidence type="ECO:0000256" key="10">
    <source>
        <dbReference type="ARBA" id="ARBA00023002"/>
    </source>
</evidence>
<dbReference type="InterPro" id="IPR050476">
    <property type="entry name" value="Insect_CytP450_Detox"/>
</dbReference>
<dbReference type="PANTHER" id="PTHR24292:SF54">
    <property type="entry name" value="CYP9F3-RELATED"/>
    <property type="match status" value="1"/>
</dbReference>
<evidence type="ECO:0000256" key="1">
    <source>
        <dbReference type="ARBA" id="ARBA00001971"/>
    </source>
</evidence>
<dbReference type="GO" id="GO:0020037">
    <property type="term" value="F:heme binding"/>
    <property type="evidence" value="ECO:0007669"/>
    <property type="project" value="InterPro"/>
</dbReference>
<dbReference type="EMBL" id="LR899009">
    <property type="protein sequence ID" value="CAD7078222.1"/>
    <property type="molecule type" value="Genomic_DNA"/>
</dbReference>
<dbReference type="Gene3D" id="1.10.630.10">
    <property type="entry name" value="Cytochrome P450"/>
    <property type="match status" value="1"/>
</dbReference>
<dbReference type="InterPro" id="IPR017972">
    <property type="entry name" value="Cyt_P450_CS"/>
</dbReference>
<evidence type="ECO:0000256" key="5">
    <source>
        <dbReference type="ARBA" id="ARBA00010617"/>
    </source>
</evidence>
<reference evidence="16 17" key="1">
    <citation type="submission" date="2020-11" db="EMBL/GenBank/DDBJ databases">
        <authorList>
            <person name="Wallbank WR R."/>
            <person name="Pardo Diaz C."/>
            <person name="Kozak K."/>
            <person name="Martin S."/>
            <person name="Jiggins C."/>
            <person name="Moest M."/>
            <person name="Warren A I."/>
            <person name="Generalovic N T."/>
            <person name="Byers J.R.P. K."/>
            <person name="Montejo-Kovacevich G."/>
            <person name="Yen C E."/>
        </authorList>
    </citation>
    <scope>NUCLEOTIDE SEQUENCE [LARGE SCALE GENOMIC DNA]</scope>
</reference>
<keyword evidence="9" id="KW-0492">Microsome</keyword>
<gene>
    <name evidence="16" type="ORF">HERILL_LOCUS1502</name>
</gene>
<evidence type="ECO:0000256" key="3">
    <source>
        <dbReference type="ARBA" id="ARBA00004174"/>
    </source>
</evidence>
<evidence type="ECO:0000256" key="15">
    <source>
        <dbReference type="RuleBase" id="RU000461"/>
    </source>
</evidence>
<dbReference type="AlphaFoldDB" id="A0A7R8UCK8"/>
<comment type="cofactor">
    <cofactor evidence="1 14">
        <name>heme</name>
        <dbReference type="ChEBI" id="CHEBI:30413"/>
    </cofactor>
</comment>
<keyword evidence="17" id="KW-1185">Reference proteome</keyword>
<dbReference type="InterPro" id="IPR001128">
    <property type="entry name" value="Cyt_P450"/>
</dbReference>
<organism evidence="16 17">
    <name type="scientific">Hermetia illucens</name>
    <name type="common">Black soldier fly</name>
    <dbReference type="NCBI Taxonomy" id="343691"/>
    <lineage>
        <taxon>Eukaryota</taxon>
        <taxon>Metazoa</taxon>
        <taxon>Ecdysozoa</taxon>
        <taxon>Arthropoda</taxon>
        <taxon>Hexapoda</taxon>
        <taxon>Insecta</taxon>
        <taxon>Pterygota</taxon>
        <taxon>Neoptera</taxon>
        <taxon>Endopterygota</taxon>
        <taxon>Diptera</taxon>
        <taxon>Brachycera</taxon>
        <taxon>Stratiomyomorpha</taxon>
        <taxon>Stratiomyidae</taxon>
        <taxon>Hermetiinae</taxon>
        <taxon>Hermetia</taxon>
    </lineage>
</organism>
<comment type="function">
    <text evidence="2">May be involved in the metabolism of insect hormones and in the breakdown of synthetic insecticides.</text>
</comment>
<evidence type="ECO:0008006" key="18">
    <source>
        <dbReference type="Google" id="ProtNLM"/>
    </source>
</evidence>
<evidence type="ECO:0000256" key="9">
    <source>
        <dbReference type="ARBA" id="ARBA00022848"/>
    </source>
</evidence>
<evidence type="ECO:0000256" key="2">
    <source>
        <dbReference type="ARBA" id="ARBA00003690"/>
    </source>
</evidence>
<dbReference type="Pfam" id="PF00067">
    <property type="entry name" value="p450"/>
    <property type="match status" value="1"/>
</dbReference>
<proteinExistence type="inferred from homology"/>
<keyword evidence="10 15" id="KW-0560">Oxidoreductase</keyword>
<dbReference type="OrthoDB" id="2789670at2759"/>
<keyword evidence="11 14" id="KW-0408">Iron</keyword>
<evidence type="ECO:0000256" key="14">
    <source>
        <dbReference type="PIRSR" id="PIRSR602401-1"/>
    </source>
</evidence>
<evidence type="ECO:0000256" key="6">
    <source>
        <dbReference type="ARBA" id="ARBA00022617"/>
    </source>
</evidence>
<dbReference type="PRINTS" id="PR00385">
    <property type="entry name" value="P450"/>
</dbReference>
<dbReference type="PANTHER" id="PTHR24292">
    <property type="entry name" value="CYTOCHROME P450"/>
    <property type="match status" value="1"/>
</dbReference>
<dbReference type="Proteomes" id="UP000594454">
    <property type="component" value="Chromosome 1"/>
</dbReference>
<dbReference type="GO" id="GO:0016705">
    <property type="term" value="F:oxidoreductase activity, acting on paired donors, with incorporation or reduction of molecular oxygen"/>
    <property type="evidence" value="ECO:0007669"/>
    <property type="project" value="InterPro"/>
</dbReference>
<name>A0A7R8UCK8_HERIL</name>
<protein>
    <recommendedName>
        <fullName evidence="18">Cytochrome P450</fullName>
    </recommendedName>
</protein>
<feature type="binding site" description="axial binding residue" evidence="14">
    <location>
        <position position="475"/>
    </location>
    <ligand>
        <name>heme</name>
        <dbReference type="ChEBI" id="CHEBI:30413"/>
    </ligand>
    <ligandPart>
        <name>Fe</name>
        <dbReference type="ChEBI" id="CHEBI:18248"/>
    </ligandPart>
</feature>